<dbReference type="EMBL" id="BARV01029306">
    <property type="protein sequence ID" value="GAI43429.1"/>
    <property type="molecule type" value="Genomic_DNA"/>
</dbReference>
<accession>X1QJI9</accession>
<dbReference type="Gene3D" id="3.40.630.30">
    <property type="match status" value="1"/>
</dbReference>
<organism evidence="1">
    <name type="scientific">marine sediment metagenome</name>
    <dbReference type="NCBI Taxonomy" id="412755"/>
    <lineage>
        <taxon>unclassified sequences</taxon>
        <taxon>metagenomes</taxon>
        <taxon>ecological metagenomes</taxon>
    </lineage>
</organism>
<reference evidence="1" key="1">
    <citation type="journal article" date="2014" name="Front. Microbiol.">
        <title>High frequency of phylogenetically diverse reductive dehalogenase-homologous genes in deep subseafloor sedimentary metagenomes.</title>
        <authorList>
            <person name="Kawai M."/>
            <person name="Futagami T."/>
            <person name="Toyoda A."/>
            <person name="Takaki Y."/>
            <person name="Nishi S."/>
            <person name="Hori S."/>
            <person name="Arai W."/>
            <person name="Tsubouchi T."/>
            <person name="Morono Y."/>
            <person name="Uchiyama I."/>
            <person name="Ito T."/>
            <person name="Fujiyama A."/>
            <person name="Inagaki F."/>
            <person name="Takami H."/>
        </authorList>
    </citation>
    <scope>NUCLEOTIDE SEQUENCE</scope>
    <source>
        <strain evidence="1">Expedition CK06-06</strain>
    </source>
</reference>
<dbReference type="SUPFAM" id="SSF55729">
    <property type="entry name" value="Acyl-CoA N-acyltransferases (Nat)"/>
    <property type="match status" value="1"/>
</dbReference>
<protein>
    <submittedName>
        <fullName evidence="1">Uncharacterized protein</fullName>
    </submittedName>
</protein>
<comment type="caution">
    <text evidence="1">The sequence shown here is derived from an EMBL/GenBank/DDBJ whole genome shotgun (WGS) entry which is preliminary data.</text>
</comment>
<evidence type="ECO:0000313" key="1">
    <source>
        <dbReference type="EMBL" id="GAI43429.1"/>
    </source>
</evidence>
<sequence>MNLETSVKIVDITDKPKYKSLLVGCIFHRKRKIPLKALYKRRKARVEYLKSAIPKGFHMKILFNSGDHVGMIEYGPPEAAALPITGKKIIIMNCIWVHTRAQGNNFGKMLMADMIKSNKHAAGFATIALEKYWMAWMKKWMMEHLGFKS</sequence>
<feature type="non-terminal residue" evidence="1">
    <location>
        <position position="149"/>
    </location>
</feature>
<name>X1QJI9_9ZZZZ</name>
<gene>
    <name evidence="1" type="ORF">S06H3_46750</name>
</gene>
<dbReference type="AlphaFoldDB" id="X1QJI9"/>
<dbReference type="InterPro" id="IPR016181">
    <property type="entry name" value="Acyl_CoA_acyltransferase"/>
</dbReference>
<proteinExistence type="predicted"/>